<gene>
    <name evidence="10" type="primary">rnfD</name>
    <name evidence="11" type="ORF">C4F51_06280</name>
</gene>
<evidence type="ECO:0000256" key="4">
    <source>
        <dbReference type="ARBA" id="ARBA00022643"/>
    </source>
</evidence>
<dbReference type="InterPro" id="IPR011303">
    <property type="entry name" value="RnfD_bac"/>
</dbReference>
<dbReference type="AlphaFoldDB" id="A0A928V405"/>
<feature type="transmembrane region" description="Helical" evidence="10">
    <location>
        <begin position="205"/>
        <end position="225"/>
    </location>
</feature>
<keyword evidence="3 10" id="KW-0285">Flavoprotein</keyword>
<comment type="function">
    <text evidence="10">Part of a membrane-bound complex that couples electron transfer with translocation of ions across the membrane.</text>
</comment>
<keyword evidence="1 10" id="KW-0813">Transport</keyword>
<feature type="transmembrane region" description="Helical" evidence="10">
    <location>
        <begin position="261"/>
        <end position="278"/>
    </location>
</feature>
<dbReference type="RefSeq" id="WP_193908134.1">
    <property type="nucleotide sequence ID" value="NZ_PRDL01000001.1"/>
</dbReference>
<comment type="subunit">
    <text evidence="10">The complex is composed of six subunits: RnfA, RnfB, RnfC, RnfD, RnfE and RnfG.</text>
</comment>
<dbReference type="GO" id="GO:0022900">
    <property type="term" value="P:electron transport chain"/>
    <property type="evidence" value="ECO:0007669"/>
    <property type="project" value="UniProtKB-UniRule"/>
</dbReference>
<dbReference type="EMBL" id="PRDL01000001">
    <property type="protein sequence ID" value="MBE8716795.1"/>
    <property type="molecule type" value="Genomic_DNA"/>
</dbReference>
<feature type="modified residue" description="FMN phosphoryl threonine" evidence="10">
    <location>
        <position position="177"/>
    </location>
</feature>
<comment type="cofactor">
    <cofactor evidence="10">
        <name>FMN</name>
        <dbReference type="ChEBI" id="CHEBI:58210"/>
    </cofactor>
</comment>
<dbReference type="InterPro" id="IPR004338">
    <property type="entry name" value="NqrB/RnfD"/>
</dbReference>
<organism evidence="11 12">
    <name type="scientific">Cellvibrio polysaccharolyticus</name>
    <dbReference type="NCBI Taxonomy" id="2082724"/>
    <lineage>
        <taxon>Bacteria</taxon>
        <taxon>Pseudomonadati</taxon>
        <taxon>Pseudomonadota</taxon>
        <taxon>Gammaproteobacteria</taxon>
        <taxon>Cellvibrionales</taxon>
        <taxon>Cellvibrionaceae</taxon>
        <taxon>Cellvibrio</taxon>
    </lineage>
</organism>
<comment type="subcellular location">
    <subcellularLocation>
        <location evidence="10">Cell inner membrane</location>
        <topology evidence="10">Multi-pass membrane protein</topology>
    </subcellularLocation>
</comment>
<dbReference type="NCBIfam" id="TIGR01946">
    <property type="entry name" value="rnfD"/>
    <property type="match status" value="1"/>
</dbReference>
<keyword evidence="2 10" id="KW-0597">Phosphoprotein</keyword>
<dbReference type="GO" id="GO:0055085">
    <property type="term" value="P:transmembrane transport"/>
    <property type="evidence" value="ECO:0007669"/>
    <property type="project" value="InterPro"/>
</dbReference>
<keyword evidence="4 10" id="KW-0288">FMN</keyword>
<dbReference type="PANTHER" id="PTHR30578">
    <property type="entry name" value="ELECTRON TRANSPORT COMPLEX PROTEIN RNFD"/>
    <property type="match status" value="1"/>
</dbReference>
<accession>A0A928V405</accession>
<evidence type="ECO:0000256" key="3">
    <source>
        <dbReference type="ARBA" id="ARBA00022630"/>
    </source>
</evidence>
<evidence type="ECO:0000256" key="10">
    <source>
        <dbReference type="HAMAP-Rule" id="MF_00462"/>
    </source>
</evidence>
<evidence type="ECO:0000256" key="2">
    <source>
        <dbReference type="ARBA" id="ARBA00022553"/>
    </source>
</evidence>
<reference evidence="11" key="1">
    <citation type="submission" date="2018-07" db="EMBL/GenBank/DDBJ databases">
        <title>Genome assembly of strain Ka43.</title>
        <authorList>
            <person name="Kukolya J."/>
            <person name="Nagy I."/>
            <person name="Horvath B."/>
            <person name="Toth A."/>
        </authorList>
    </citation>
    <scope>NUCLEOTIDE SEQUENCE</scope>
    <source>
        <strain evidence="11">KB43</strain>
    </source>
</reference>
<name>A0A928V405_9GAMM</name>
<dbReference type="GO" id="GO:0005886">
    <property type="term" value="C:plasma membrane"/>
    <property type="evidence" value="ECO:0007669"/>
    <property type="project" value="UniProtKB-SubCell"/>
</dbReference>
<evidence type="ECO:0000313" key="12">
    <source>
        <dbReference type="Proteomes" id="UP000652567"/>
    </source>
</evidence>
<dbReference type="Pfam" id="PF03116">
    <property type="entry name" value="NQR2_RnfD_RnfE"/>
    <property type="match status" value="1"/>
</dbReference>
<keyword evidence="12" id="KW-1185">Reference proteome</keyword>
<keyword evidence="10" id="KW-1003">Cell membrane</keyword>
<evidence type="ECO:0000256" key="9">
    <source>
        <dbReference type="ARBA" id="ARBA00023136"/>
    </source>
</evidence>
<feature type="transmembrane region" description="Helical" evidence="10">
    <location>
        <begin position="44"/>
        <end position="64"/>
    </location>
</feature>
<evidence type="ECO:0000256" key="5">
    <source>
        <dbReference type="ARBA" id="ARBA00022692"/>
    </source>
</evidence>
<comment type="similarity">
    <text evidence="10">Belongs to the NqrB/RnfD family.</text>
</comment>
<evidence type="ECO:0000256" key="7">
    <source>
        <dbReference type="ARBA" id="ARBA00022982"/>
    </source>
</evidence>
<keyword evidence="6 10" id="KW-1278">Translocase</keyword>
<dbReference type="NCBIfam" id="NF002011">
    <property type="entry name" value="PRK00816.1"/>
    <property type="match status" value="1"/>
</dbReference>
<evidence type="ECO:0000256" key="8">
    <source>
        <dbReference type="ARBA" id="ARBA00022989"/>
    </source>
</evidence>
<evidence type="ECO:0000256" key="1">
    <source>
        <dbReference type="ARBA" id="ARBA00022448"/>
    </source>
</evidence>
<evidence type="ECO:0000313" key="11">
    <source>
        <dbReference type="EMBL" id="MBE8716795.1"/>
    </source>
</evidence>
<evidence type="ECO:0000256" key="6">
    <source>
        <dbReference type="ARBA" id="ARBA00022967"/>
    </source>
</evidence>
<keyword evidence="9 10" id="KW-0472">Membrane</keyword>
<protein>
    <recommendedName>
        <fullName evidence="10">Ion-translocating oxidoreductase complex subunit D</fullName>
        <ecNumber evidence="10">7.-.-.-</ecNumber>
    </recommendedName>
    <alternativeName>
        <fullName evidence="10">Rnf electron transport complex subunit D</fullName>
    </alternativeName>
</protein>
<dbReference type="EC" id="7.-.-.-" evidence="10"/>
<sequence>MALLNISSPHSHKGRSTRQVMQWVMLAAVPGLLVQSWFFGVGVILNVLLAIAGCLAFEALAMALRKRPVRFYLTDYSAAVTGLLLGLSLPPLSPWWLVLSGCFFAIILAKQLYGGMGFNPFNPAMVAYVILLISFPVEMTRWAAPAPLAEAANVPGIVASLGQIWGGNLVDGYTAATPLDIMKQNTGLLMNDLYQQEAVFNQGSWAAAGWEWVNAAFLLGGFLLLALRIIRWHAPISMLLALVVMSALFNDGGSSQSHGSPLFHLFSGATMLGAFFIVTDPVSSAVSNKGRIIFGASVGVLVYVIRSWGNYPDAIAFAVLLMNFAAPFIDYYTVPRTYGHKKSTPATRKED</sequence>
<feature type="transmembrane region" description="Helical" evidence="10">
    <location>
        <begin position="290"/>
        <end position="308"/>
    </location>
</feature>
<keyword evidence="7 10" id="KW-0249">Electron transport</keyword>
<feature type="transmembrane region" description="Helical" evidence="10">
    <location>
        <begin position="314"/>
        <end position="334"/>
    </location>
</feature>
<keyword evidence="10" id="KW-0997">Cell inner membrane</keyword>
<keyword evidence="8 10" id="KW-1133">Transmembrane helix</keyword>
<comment type="caution">
    <text evidence="10">Lacks conserved residue(s) required for the propagation of feature annotation.</text>
</comment>
<feature type="transmembrane region" description="Helical" evidence="10">
    <location>
        <begin position="71"/>
        <end position="89"/>
    </location>
</feature>
<dbReference type="PANTHER" id="PTHR30578:SF0">
    <property type="entry name" value="ION-TRANSLOCATING OXIDOREDUCTASE COMPLEX SUBUNIT D"/>
    <property type="match status" value="1"/>
</dbReference>
<keyword evidence="5 10" id="KW-0812">Transmembrane</keyword>
<proteinExistence type="inferred from homology"/>
<dbReference type="HAMAP" id="MF_00462">
    <property type="entry name" value="RsxD_RnfD"/>
    <property type="match status" value="1"/>
</dbReference>
<comment type="caution">
    <text evidence="11">The sequence shown here is derived from an EMBL/GenBank/DDBJ whole genome shotgun (WGS) entry which is preliminary data.</text>
</comment>
<dbReference type="Proteomes" id="UP000652567">
    <property type="component" value="Unassembled WGS sequence"/>
</dbReference>